<sequence>MTALHIDLARVHDMLDDEGSDPTEFRVLVDRLWPRGVKKERLQHDDWDQDAAPSSDLRTAFHSGELDFEEFAGHYRRELDDSGAAQALRRRAIDAGATRLVLLFAAKDTEHTHAQVLRDAVAEAEAGD</sequence>
<dbReference type="KEGG" id="brz:CFK38_07850"/>
<dbReference type="Pfam" id="PF22752">
    <property type="entry name" value="DUF488-N3i"/>
    <property type="match status" value="1"/>
</dbReference>
<proteinExistence type="predicted"/>
<dbReference type="PANTHER" id="PTHR36849:SF1">
    <property type="entry name" value="CYTOPLASMIC PROTEIN"/>
    <property type="match status" value="1"/>
</dbReference>
<dbReference type="OrthoDB" id="9790745at2"/>
<gene>
    <name evidence="1" type="ORF">CFK38_07850</name>
</gene>
<reference evidence="2" key="1">
    <citation type="submission" date="2017-09" db="EMBL/GenBank/DDBJ databases">
        <title>Brachybacterium sp. VM2412.</title>
        <authorList>
            <person name="Tak E.J."/>
            <person name="Bae J.-W."/>
        </authorList>
    </citation>
    <scope>NUCLEOTIDE SEQUENCE [LARGE SCALE GENOMIC DNA]</scope>
    <source>
        <strain evidence="2">VM2412</strain>
    </source>
</reference>
<evidence type="ECO:0000313" key="2">
    <source>
        <dbReference type="Proteomes" id="UP000218165"/>
    </source>
</evidence>
<dbReference type="InterPro" id="IPR052552">
    <property type="entry name" value="YeaO-like"/>
</dbReference>
<name>A0A291GMJ1_9MICO</name>
<protein>
    <submittedName>
        <fullName evidence="1">Histidine phosphatase family protein</fullName>
    </submittedName>
</protein>
<dbReference type="PANTHER" id="PTHR36849">
    <property type="entry name" value="CYTOPLASMIC PROTEIN-RELATED"/>
    <property type="match status" value="1"/>
</dbReference>
<dbReference type="Proteomes" id="UP000218165">
    <property type="component" value="Chromosome"/>
</dbReference>
<dbReference type="AlphaFoldDB" id="A0A291GMJ1"/>
<accession>A0A291GMJ1</accession>
<keyword evidence="2" id="KW-1185">Reference proteome</keyword>
<organism evidence="1 2">
    <name type="scientific">Brachybacterium vulturis</name>
    <dbReference type="NCBI Taxonomy" id="2017484"/>
    <lineage>
        <taxon>Bacteria</taxon>
        <taxon>Bacillati</taxon>
        <taxon>Actinomycetota</taxon>
        <taxon>Actinomycetes</taxon>
        <taxon>Micrococcales</taxon>
        <taxon>Dermabacteraceae</taxon>
        <taxon>Brachybacterium</taxon>
    </lineage>
</organism>
<dbReference type="EMBL" id="CP023563">
    <property type="protein sequence ID" value="ATG51451.1"/>
    <property type="molecule type" value="Genomic_DNA"/>
</dbReference>
<evidence type="ECO:0000313" key="1">
    <source>
        <dbReference type="EMBL" id="ATG51451.1"/>
    </source>
</evidence>
<dbReference type="RefSeq" id="WP_096802578.1">
    <property type="nucleotide sequence ID" value="NZ_CP023563.1"/>
</dbReference>